<organism evidence="2 3">
    <name type="scientific">Nocardia aurea</name>
    <dbReference type="NCBI Taxonomy" id="2144174"/>
    <lineage>
        <taxon>Bacteria</taxon>
        <taxon>Bacillati</taxon>
        <taxon>Actinomycetota</taxon>
        <taxon>Actinomycetes</taxon>
        <taxon>Mycobacteriales</taxon>
        <taxon>Nocardiaceae</taxon>
        <taxon>Nocardia</taxon>
    </lineage>
</organism>
<dbReference type="Proteomes" id="UP001551695">
    <property type="component" value="Unassembled WGS sequence"/>
</dbReference>
<protein>
    <recommendedName>
        <fullName evidence="4">DUF2550 family protein</fullName>
    </recommendedName>
</protein>
<keyword evidence="1" id="KW-0472">Membrane</keyword>
<keyword evidence="1" id="KW-0812">Transmembrane</keyword>
<accession>A0ABV3FT23</accession>
<evidence type="ECO:0000313" key="3">
    <source>
        <dbReference type="Proteomes" id="UP001551695"/>
    </source>
</evidence>
<proteinExistence type="predicted"/>
<evidence type="ECO:0008006" key="4">
    <source>
        <dbReference type="Google" id="ProtNLM"/>
    </source>
</evidence>
<reference evidence="2 3" key="1">
    <citation type="submission" date="2024-06" db="EMBL/GenBank/DDBJ databases">
        <title>The Natural Products Discovery Center: Release of the First 8490 Sequenced Strains for Exploring Actinobacteria Biosynthetic Diversity.</title>
        <authorList>
            <person name="Kalkreuter E."/>
            <person name="Kautsar S.A."/>
            <person name="Yang D."/>
            <person name="Bader C.D."/>
            <person name="Teijaro C.N."/>
            <person name="Fluegel L."/>
            <person name="Davis C.M."/>
            <person name="Simpson J.R."/>
            <person name="Lauterbach L."/>
            <person name="Steele A.D."/>
            <person name="Gui C."/>
            <person name="Meng S."/>
            <person name="Li G."/>
            <person name="Viehrig K."/>
            <person name="Ye F."/>
            <person name="Su P."/>
            <person name="Kiefer A.F."/>
            <person name="Nichols A."/>
            <person name="Cepeda A.J."/>
            <person name="Yan W."/>
            <person name="Fan B."/>
            <person name="Jiang Y."/>
            <person name="Adhikari A."/>
            <person name="Zheng C.-J."/>
            <person name="Schuster L."/>
            <person name="Cowan T.M."/>
            <person name="Smanski M.J."/>
            <person name="Chevrette M.G."/>
            <person name="De Carvalho L.P.S."/>
            <person name="Shen B."/>
        </authorList>
    </citation>
    <scope>NUCLEOTIDE SEQUENCE [LARGE SCALE GENOMIC DNA]</scope>
    <source>
        <strain evidence="2 3">NPDC050403</strain>
    </source>
</reference>
<keyword evidence="3" id="KW-1185">Reference proteome</keyword>
<evidence type="ECO:0000256" key="1">
    <source>
        <dbReference type="SAM" id="Phobius"/>
    </source>
</evidence>
<name>A0ABV3FT23_9NOCA</name>
<comment type="caution">
    <text evidence="2">The sequence shown here is derived from an EMBL/GenBank/DDBJ whole genome shotgun (WGS) entry which is preliminary data.</text>
</comment>
<feature type="transmembrane region" description="Helical" evidence="1">
    <location>
        <begin position="6"/>
        <end position="29"/>
    </location>
</feature>
<dbReference type="RefSeq" id="WP_355085967.1">
    <property type="nucleotide sequence ID" value="NZ_JBEXKW010000019.1"/>
</dbReference>
<gene>
    <name evidence="2" type="ORF">AB0I48_13525</name>
</gene>
<evidence type="ECO:0000313" key="2">
    <source>
        <dbReference type="EMBL" id="MEV0708579.1"/>
    </source>
</evidence>
<dbReference type="EMBL" id="JBFAKC010000005">
    <property type="protein sequence ID" value="MEV0708579.1"/>
    <property type="molecule type" value="Genomic_DNA"/>
</dbReference>
<sequence>MSAGLIVAMVIVIVVVVLAVVVFVARFALAGMRRAAEATLAKNFAPGEAVRSDPVANFFGLASKGGAQVRGNGALVLTDTRLWFQRAGSHAPLEIPLASVTSVDIVRSHAGKSVGRDLLRVSFDADSAAWYVRDPAGWREEIQRRCAGAS</sequence>
<keyword evidence="1" id="KW-1133">Transmembrane helix</keyword>